<accession>A0ABS7BLT1</accession>
<dbReference type="InterPro" id="IPR005119">
    <property type="entry name" value="LysR_subst-bd"/>
</dbReference>
<dbReference type="SUPFAM" id="SSF53850">
    <property type="entry name" value="Periplasmic binding protein-like II"/>
    <property type="match status" value="1"/>
</dbReference>
<reference evidence="6 7" key="1">
    <citation type="submission" date="2021-07" db="EMBL/GenBank/DDBJ databases">
        <title>Sphingomonas sp.</title>
        <authorList>
            <person name="Feng G."/>
            <person name="Li J."/>
            <person name="Pan M."/>
        </authorList>
    </citation>
    <scope>NUCLEOTIDE SEQUENCE [LARGE SCALE GENOMIC DNA]</scope>
    <source>
        <strain evidence="6 7">RRHST34</strain>
    </source>
</reference>
<evidence type="ECO:0000313" key="6">
    <source>
        <dbReference type="EMBL" id="MBW6530389.1"/>
    </source>
</evidence>
<sequence>MLFDGRIISGITVFVAVARAESYGRAAEQIGLSRSGVGKAIGRLEERTGMRLFDRTSRHLKLTDEGRALLEEVTPLLAELGRIATPSRPDKVKGRIRITTDGAFGPYLLIPLLPRFLAEYPKVKVDVLVRDRVDNLLAEGVDLALRFGEPEARDLNKQLLLQSRVVTCASAEYIARHGTPAAPHDLLSGHTCVRMFDDTTGRPHLWHFVNAAGEQHVVAPDCGLTLNDAPSLVAAALNDFGIVRLLDVVASEHLRTGRLVEVLPEWNHLQWPGYLYTPAQAHQSHAIEAFKDFIRRYGEKCEGTVACSSWT</sequence>
<dbReference type="CDD" id="cd08422">
    <property type="entry name" value="PBP2_CrgA_like"/>
    <property type="match status" value="1"/>
</dbReference>
<keyword evidence="3" id="KW-0238">DNA-binding</keyword>
<dbReference type="InterPro" id="IPR058163">
    <property type="entry name" value="LysR-type_TF_proteobact-type"/>
</dbReference>
<keyword evidence="7" id="KW-1185">Reference proteome</keyword>
<comment type="caution">
    <text evidence="6">The sequence shown here is derived from an EMBL/GenBank/DDBJ whole genome shotgun (WGS) entry which is preliminary data.</text>
</comment>
<dbReference type="PROSITE" id="PS50931">
    <property type="entry name" value="HTH_LYSR"/>
    <property type="match status" value="1"/>
</dbReference>
<protein>
    <submittedName>
        <fullName evidence="6">LysR family transcriptional regulator</fullName>
    </submittedName>
</protein>
<proteinExistence type="inferred from homology"/>
<dbReference type="InterPro" id="IPR000847">
    <property type="entry name" value="LysR_HTH_N"/>
</dbReference>
<dbReference type="Gene3D" id="1.10.10.10">
    <property type="entry name" value="Winged helix-like DNA-binding domain superfamily/Winged helix DNA-binding domain"/>
    <property type="match status" value="1"/>
</dbReference>
<dbReference type="SUPFAM" id="SSF46785">
    <property type="entry name" value="Winged helix' DNA-binding domain"/>
    <property type="match status" value="1"/>
</dbReference>
<dbReference type="EMBL" id="JAHXZN010000001">
    <property type="protein sequence ID" value="MBW6530389.1"/>
    <property type="molecule type" value="Genomic_DNA"/>
</dbReference>
<evidence type="ECO:0000313" key="7">
    <source>
        <dbReference type="Proteomes" id="UP000759103"/>
    </source>
</evidence>
<feature type="domain" description="HTH lysR-type" evidence="5">
    <location>
        <begin position="13"/>
        <end position="63"/>
    </location>
</feature>
<keyword evidence="2" id="KW-0805">Transcription regulation</keyword>
<dbReference type="Pfam" id="PF00126">
    <property type="entry name" value="HTH_1"/>
    <property type="match status" value="1"/>
</dbReference>
<evidence type="ECO:0000256" key="1">
    <source>
        <dbReference type="ARBA" id="ARBA00009437"/>
    </source>
</evidence>
<dbReference type="Proteomes" id="UP000759103">
    <property type="component" value="Unassembled WGS sequence"/>
</dbReference>
<evidence type="ECO:0000256" key="4">
    <source>
        <dbReference type="ARBA" id="ARBA00023163"/>
    </source>
</evidence>
<dbReference type="PANTHER" id="PTHR30537">
    <property type="entry name" value="HTH-TYPE TRANSCRIPTIONAL REGULATOR"/>
    <property type="match status" value="1"/>
</dbReference>
<evidence type="ECO:0000256" key="2">
    <source>
        <dbReference type="ARBA" id="ARBA00023015"/>
    </source>
</evidence>
<dbReference type="RefSeq" id="WP_219747756.1">
    <property type="nucleotide sequence ID" value="NZ_JAHXZN010000001.1"/>
</dbReference>
<organism evidence="6 7">
    <name type="scientific">Sphingomonas citri</name>
    <dbReference type="NCBI Taxonomy" id="2862499"/>
    <lineage>
        <taxon>Bacteria</taxon>
        <taxon>Pseudomonadati</taxon>
        <taxon>Pseudomonadota</taxon>
        <taxon>Alphaproteobacteria</taxon>
        <taxon>Sphingomonadales</taxon>
        <taxon>Sphingomonadaceae</taxon>
        <taxon>Sphingomonas</taxon>
    </lineage>
</organism>
<dbReference type="Gene3D" id="3.40.190.290">
    <property type="match status" value="1"/>
</dbReference>
<keyword evidence="4" id="KW-0804">Transcription</keyword>
<dbReference type="InterPro" id="IPR036390">
    <property type="entry name" value="WH_DNA-bd_sf"/>
</dbReference>
<dbReference type="Pfam" id="PF03466">
    <property type="entry name" value="LysR_substrate"/>
    <property type="match status" value="1"/>
</dbReference>
<dbReference type="InterPro" id="IPR036388">
    <property type="entry name" value="WH-like_DNA-bd_sf"/>
</dbReference>
<name>A0ABS7BLT1_9SPHN</name>
<gene>
    <name evidence="6" type="ORF">KZ820_06550</name>
</gene>
<evidence type="ECO:0000259" key="5">
    <source>
        <dbReference type="PROSITE" id="PS50931"/>
    </source>
</evidence>
<evidence type="ECO:0000256" key="3">
    <source>
        <dbReference type="ARBA" id="ARBA00023125"/>
    </source>
</evidence>
<comment type="similarity">
    <text evidence="1">Belongs to the LysR transcriptional regulatory family.</text>
</comment>
<dbReference type="PANTHER" id="PTHR30537:SF5">
    <property type="entry name" value="HTH-TYPE TRANSCRIPTIONAL ACTIVATOR TTDR-RELATED"/>
    <property type="match status" value="1"/>
</dbReference>